<evidence type="ECO:0000313" key="2">
    <source>
        <dbReference type="Proteomes" id="UP000694563"/>
    </source>
</evidence>
<name>A0A8C3TT62_CATUS</name>
<evidence type="ECO:0000313" key="1">
    <source>
        <dbReference type="Ensembl" id="ENSCUSP00005003075.1"/>
    </source>
</evidence>
<organism evidence="1 2">
    <name type="scientific">Catharus ustulatus</name>
    <name type="common">Russet-backed thrush</name>
    <name type="synonym">Hylocichla ustulatus</name>
    <dbReference type="NCBI Taxonomy" id="91951"/>
    <lineage>
        <taxon>Eukaryota</taxon>
        <taxon>Metazoa</taxon>
        <taxon>Chordata</taxon>
        <taxon>Craniata</taxon>
        <taxon>Vertebrata</taxon>
        <taxon>Euteleostomi</taxon>
        <taxon>Archelosauria</taxon>
        <taxon>Archosauria</taxon>
        <taxon>Dinosauria</taxon>
        <taxon>Saurischia</taxon>
        <taxon>Theropoda</taxon>
        <taxon>Coelurosauria</taxon>
        <taxon>Aves</taxon>
        <taxon>Neognathae</taxon>
        <taxon>Neoaves</taxon>
        <taxon>Telluraves</taxon>
        <taxon>Australaves</taxon>
        <taxon>Passeriformes</taxon>
        <taxon>Turdidae</taxon>
        <taxon>Catharus</taxon>
    </lineage>
</organism>
<reference evidence="1" key="1">
    <citation type="submission" date="2020-10" db="EMBL/GenBank/DDBJ databases">
        <title>Catharus ustulatus (Swainson's thrush) genome, bCatUst1, primary haplotype v2.</title>
        <authorList>
            <person name="Delmore K."/>
            <person name="Vafadar M."/>
            <person name="Formenti G."/>
            <person name="Chow W."/>
            <person name="Pelan S."/>
            <person name="Howe K."/>
            <person name="Rhie A."/>
            <person name="Mountcastle J."/>
            <person name="Haase B."/>
            <person name="Fedrigo O."/>
            <person name="Jarvis E.D."/>
        </authorList>
    </citation>
    <scope>NUCLEOTIDE SEQUENCE [LARGE SCALE GENOMIC DNA]</scope>
</reference>
<protein>
    <submittedName>
        <fullName evidence="1">Uncharacterized protein</fullName>
    </submittedName>
</protein>
<dbReference type="AlphaFoldDB" id="A0A8C3TT62"/>
<sequence>MKPDFLLKSLKILARVTDPFSFPGNILNSELTQNCGIQKTLNIYYITAALNRRGKNIKICKFWIHGFSSLNPWVPGISVGTFKSSSTSSCKASAFSLSSIYKKKKQRNKN</sequence>
<keyword evidence="2" id="KW-1185">Reference proteome</keyword>
<dbReference type="Ensembl" id="ENSCUST00005003237.1">
    <property type="protein sequence ID" value="ENSCUSP00005003075.1"/>
    <property type="gene ID" value="ENSCUSG00005002087.1"/>
</dbReference>
<reference evidence="1" key="3">
    <citation type="submission" date="2025-09" db="UniProtKB">
        <authorList>
            <consortium name="Ensembl"/>
        </authorList>
    </citation>
    <scope>IDENTIFICATION</scope>
</reference>
<reference evidence="1" key="2">
    <citation type="submission" date="2025-08" db="UniProtKB">
        <authorList>
            <consortium name="Ensembl"/>
        </authorList>
    </citation>
    <scope>IDENTIFICATION</scope>
</reference>
<dbReference type="Proteomes" id="UP000694563">
    <property type="component" value="Chromosome 5"/>
</dbReference>
<proteinExistence type="predicted"/>
<accession>A0A8C3TT62</accession>